<reference evidence="9 10" key="1">
    <citation type="journal article" date="2019" name="Nat. Ecol. Evol.">
        <title>Megaphylogeny resolves global patterns of mushroom evolution.</title>
        <authorList>
            <person name="Varga T."/>
            <person name="Krizsan K."/>
            <person name="Foldi C."/>
            <person name="Dima B."/>
            <person name="Sanchez-Garcia M."/>
            <person name="Sanchez-Ramirez S."/>
            <person name="Szollosi G.J."/>
            <person name="Szarkandi J.G."/>
            <person name="Papp V."/>
            <person name="Albert L."/>
            <person name="Andreopoulos W."/>
            <person name="Angelini C."/>
            <person name="Antonin V."/>
            <person name="Barry K.W."/>
            <person name="Bougher N.L."/>
            <person name="Buchanan P."/>
            <person name="Buyck B."/>
            <person name="Bense V."/>
            <person name="Catcheside P."/>
            <person name="Chovatia M."/>
            <person name="Cooper J."/>
            <person name="Damon W."/>
            <person name="Desjardin D."/>
            <person name="Finy P."/>
            <person name="Geml J."/>
            <person name="Haridas S."/>
            <person name="Hughes K."/>
            <person name="Justo A."/>
            <person name="Karasinski D."/>
            <person name="Kautmanova I."/>
            <person name="Kiss B."/>
            <person name="Kocsube S."/>
            <person name="Kotiranta H."/>
            <person name="LaButti K.M."/>
            <person name="Lechner B.E."/>
            <person name="Liimatainen K."/>
            <person name="Lipzen A."/>
            <person name="Lukacs Z."/>
            <person name="Mihaltcheva S."/>
            <person name="Morgado L.N."/>
            <person name="Niskanen T."/>
            <person name="Noordeloos M.E."/>
            <person name="Ohm R.A."/>
            <person name="Ortiz-Santana B."/>
            <person name="Ovrebo C."/>
            <person name="Racz N."/>
            <person name="Riley R."/>
            <person name="Savchenko A."/>
            <person name="Shiryaev A."/>
            <person name="Soop K."/>
            <person name="Spirin V."/>
            <person name="Szebenyi C."/>
            <person name="Tomsovsky M."/>
            <person name="Tulloss R.E."/>
            <person name="Uehling J."/>
            <person name="Grigoriev I.V."/>
            <person name="Vagvolgyi C."/>
            <person name="Papp T."/>
            <person name="Martin F.M."/>
            <person name="Miettinen O."/>
            <person name="Hibbett D.S."/>
            <person name="Nagy L.G."/>
        </authorList>
    </citation>
    <scope>NUCLEOTIDE SEQUENCE [LARGE SCALE GENOMIC DNA]</scope>
    <source>
        <strain evidence="9 10">CBS 309.79</strain>
    </source>
</reference>
<dbReference type="GO" id="GO:0071578">
    <property type="term" value="P:zinc ion import across plasma membrane"/>
    <property type="evidence" value="ECO:0007669"/>
    <property type="project" value="TreeGrafter"/>
</dbReference>
<accession>A0A5C3QNS0</accession>
<dbReference type="STRING" id="1884261.A0A5C3QNS0"/>
<comment type="similarity">
    <text evidence="2 8">Belongs to the ZIP transporter (TC 2.A.5) family.</text>
</comment>
<evidence type="ECO:0000256" key="6">
    <source>
        <dbReference type="ARBA" id="ARBA00023065"/>
    </source>
</evidence>
<feature type="transmembrane region" description="Helical" evidence="8">
    <location>
        <begin position="20"/>
        <end position="44"/>
    </location>
</feature>
<evidence type="ECO:0000256" key="5">
    <source>
        <dbReference type="ARBA" id="ARBA00022989"/>
    </source>
</evidence>
<feature type="transmembrane region" description="Helical" evidence="8">
    <location>
        <begin position="289"/>
        <end position="310"/>
    </location>
</feature>
<evidence type="ECO:0000256" key="7">
    <source>
        <dbReference type="ARBA" id="ARBA00023136"/>
    </source>
</evidence>
<evidence type="ECO:0000256" key="1">
    <source>
        <dbReference type="ARBA" id="ARBA00004141"/>
    </source>
</evidence>
<dbReference type="GO" id="GO:0000007">
    <property type="term" value="F:low-affinity zinc ion transmembrane transporter activity"/>
    <property type="evidence" value="ECO:0007669"/>
    <property type="project" value="TreeGrafter"/>
</dbReference>
<keyword evidence="7 8" id="KW-0472">Membrane</keyword>
<gene>
    <name evidence="9" type="ORF">BDV98DRAFT_566427</name>
</gene>
<dbReference type="AlphaFoldDB" id="A0A5C3QNS0"/>
<dbReference type="Proteomes" id="UP000305067">
    <property type="component" value="Unassembled WGS sequence"/>
</dbReference>
<organism evidence="9 10">
    <name type="scientific">Pterulicium gracile</name>
    <dbReference type="NCBI Taxonomy" id="1884261"/>
    <lineage>
        <taxon>Eukaryota</taxon>
        <taxon>Fungi</taxon>
        <taxon>Dikarya</taxon>
        <taxon>Basidiomycota</taxon>
        <taxon>Agaricomycotina</taxon>
        <taxon>Agaricomycetes</taxon>
        <taxon>Agaricomycetidae</taxon>
        <taxon>Agaricales</taxon>
        <taxon>Pleurotineae</taxon>
        <taxon>Pterulaceae</taxon>
        <taxon>Pterulicium</taxon>
    </lineage>
</organism>
<dbReference type="EMBL" id="ML178823">
    <property type="protein sequence ID" value="TFL01939.1"/>
    <property type="molecule type" value="Genomic_DNA"/>
</dbReference>
<dbReference type="PANTHER" id="PTHR11040:SF69">
    <property type="entry name" value="ZINC-REGULATED TRANSPORTER 2"/>
    <property type="match status" value="1"/>
</dbReference>
<feature type="transmembrane region" description="Helical" evidence="8">
    <location>
        <begin position="186"/>
        <end position="209"/>
    </location>
</feature>
<dbReference type="GO" id="GO:0005886">
    <property type="term" value="C:plasma membrane"/>
    <property type="evidence" value="ECO:0007669"/>
    <property type="project" value="TreeGrafter"/>
</dbReference>
<keyword evidence="5 8" id="KW-1133">Transmembrane helix</keyword>
<feature type="transmembrane region" description="Helical" evidence="8">
    <location>
        <begin position="56"/>
        <end position="78"/>
    </location>
</feature>
<name>A0A5C3QNS0_9AGAR</name>
<feature type="transmembrane region" description="Helical" evidence="8">
    <location>
        <begin position="322"/>
        <end position="340"/>
    </location>
</feature>
<keyword evidence="10" id="KW-1185">Reference proteome</keyword>
<evidence type="ECO:0000313" key="10">
    <source>
        <dbReference type="Proteomes" id="UP000305067"/>
    </source>
</evidence>
<evidence type="ECO:0000256" key="3">
    <source>
        <dbReference type="ARBA" id="ARBA00022448"/>
    </source>
</evidence>
<comment type="caution">
    <text evidence="8">Lacks conserved residue(s) required for the propagation of feature annotation.</text>
</comment>
<dbReference type="OrthoDB" id="448280at2759"/>
<dbReference type="PANTHER" id="PTHR11040">
    <property type="entry name" value="ZINC/IRON TRANSPORTER"/>
    <property type="match status" value="1"/>
</dbReference>
<evidence type="ECO:0000313" key="9">
    <source>
        <dbReference type="EMBL" id="TFL01939.1"/>
    </source>
</evidence>
<dbReference type="NCBIfam" id="TIGR00820">
    <property type="entry name" value="zip"/>
    <property type="match status" value="1"/>
</dbReference>
<proteinExistence type="inferred from homology"/>
<feature type="transmembrane region" description="Helical" evidence="8">
    <location>
        <begin position="249"/>
        <end position="269"/>
    </location>
</feature>
<comment type="subcellular location">
    <subcellularLocation>
        <location evidence="1 8">Membrane</location>
        <topology evidence="1 8">Multi-pass membrane protein</topology>
    </subcellularLocation>
</comment>
<evidence type="ECO:0000256" key="8">
    <source>
        <dbReference type="RuleBase" id="RU362088"/>
    </source>
</evidence>
<protein>
    <submittedName>
        <fullName evidence="9">ZIP-like iron-zinc transporter</fullName>
    </submittedName>
</protein>
<dbReference type="Pfam" id="PF02535">
    <property type="entry name" value="Zip"/>
    <property type="match status" value="1"/>
</dbReference>
<feature type="transmembrane region" description="Helical" evidence="8">
    <location>
        <begin position="98"/>
        <end position="118"/>
    </location>
</feature>
<sequence>MASLTDDPNCGMGNVVDTHLSLRVASIFVIGFFSTAGTLFPVLARSSNRLKVPDSVFQFSKYFGSGVIIATAFIHLLAPAIEAFESTCLSASWHSYPWALGLCLLSIFAIFVSELLAFRWGNAKLAQMGEMHDPRKNGHASPQCGYGATGTSAPIKPPTDPECASDSSCASREATEVRGGSAAAKIVGIAILEFGVLLHSILVGMTLAVDKEFKVLFVVLLFHQTFEGLGLGARLAYLDLPRQYAHMAIMAALVFGLSTSLGIAAGLGVKTTYNPGSATASIVSGVMDSISAGILIYTGLVELLAHEFLFNEEMMNASNGKLVFAVSSMFLGCALMALLGKWA</sequence>
<keyword evidence="3 8" id="KW-0813">Transport</keyword>
<dbReference type="InterPro" id="IPR004698">
    <property type="entry name" value="Zn/Fe_permease_fun/pln"/>
</dbReference>
<evidence type="ECO:0000256" key="4">
    <source>
        <dbReference type="ARBA" id="ARBA00022692"/>
    </source>
</evidence>
<keyword evidence="6 8" id="KW-0406">Ion transport</keyword>
<keyword evidence="4 8" id="KW-0812">Transmembrane</keyword>
<evidence type="ECO:0000256" key="2">
    <source>
        <dbReference type="ARBA" id="ARBA00006939"/>
    </source>
</evidence>
<dbReference type="InterPro" id="IPR003689">
    <property type="entry name" value="ZIP"/>
</dbReference>